<sequence>MASSKYPRTQGKFSPPETGRLSQFLCSSSQKYSCFEQNLSEEDFLSECKESKSMSLSFSSLSQSLQFFTVMLETYRKSKKKEEKTKSAKIAERKPKKNQKVKKLAFLQELKPEGKGRSWFLAALRKRQVFSSLQFFMGEQWFSVLVAFREKVFCSLQARKFCNAE</sequence>
<reference evidence="1 2" key="1">
    <citation type="submission" date="2016-04" db="EMBL/GenBank/DDBJ databases">
        <title>Genome analyses suggest a sexual origin of heterokaryosis in a supposedly ancient asexual fungus.</title>
        <authorList>
            <person name="Ropars J."/>
            <person name="Sedzielewska K."/>
            <person name="Noel J."/>
            <person name="Charron P."/>
            <person name="Farinelli L."/>
            <person name="Marton T."/>
            <person name="Kruger M."/>
            <person name="Pelin A."/>
            <person name="Brachmann A."/>
            <person name="Corradi N."/>
        </authorList>
    </citation>
    <scope>NUCLEOTIDE SEQUENCE [LARGE SCALE GENOMIC DNA]</scope>
    <source>
        <strain evidence="1 2">C2</strain>
    </source>
</reference>
<reference evidence="1 2" key="2">
    <citation type="submission" date="2017-10" db="EMBL/GenBank/DDBJ databases">
        <title>Extensive intraspecific genome diversity in a model arbuscular mycorrhizal fungus.</title>
        <authorList>
            <person name="Chen E.C.H."/>
            <person name="Morin E."/>
            <person name="Baudet D."/>
            <person name="Noel J."/>
            <person name="Ndikumana S."/>
            <person name="Charron P."/>
            <person name="St-Onge C."/>
            <person name="Giorgi J."/>
            <person name="Grigoriev I.V."/>
            <person name="Roux C."/>
            <person name="Martin F.M."/>
            <person name="Corradi N."/>
        </authorList>
    </citation>
    <scope>NUCLEOTIDE SEQUENCE [LARGE SCALE GENOMIC DNA]</scope>
    <source>
        <strain evidence="1 2">C2</strain>
    </source>
</reference>
<comment type="caution">
    <text evidence="1">The sequence shown here is derived from an EMBL/GenBank/DDBJ whole genome shotgun (WGS) entry which is preliminary data.</text>
</comment>
<name>A0A2N1M5Z2_9GLOM</name>
<proteinExistence type="predicted"/>
<evidence type="ECO:0000313" key="2">
    <source>
        <dbReference type="Proteomes" id="UP000233469"/>
    </source>
</evidence>
<dbReference type="AlphaFoldDB" id="A0A2N1M5Z2"/>
<accession>A0A2N1M5Z2</accession>
<organism evidence="1 2">
    <name type="scientific">Rhizophagus irregularis</name>
    <dbReference type="NCBI Taxonomy" id="588596"/>
    <lineage>
        <taxon>Eukaryota</taxon>
        <taxon>Fungi</taxon>
        <taxon>Fungi incertae sedis</taxon>
        <taxon>Mucoromycota</taxon>
        <taxon>Glomeromycotina</taxon>
        <taxon>Glomeromycetes</taxon>
        <taxon>Glomerales</taxon>
        <taxon>Glomeraceae</taxon>
        <taxon>Rhizophagus</taxon>
    </lineage>
</organism>
<dbReference type="VEuPathDB" id="FungiDB:FUN_021795"/>
<evidence type="ECO:0000313" key="1">
    <source>
        <dbReference type="EMBL" id="PKK57064.1"/>
    </source>
</evidence>
<dbReference type="Proteomes" id="UP000233469">
    <property type="component" value="Unassembled WGS sequence"/>
</dbReference>
<dbReference type="EMBL" id="LLXL01004787">
    <property type="protein sequence ID" value="PKK57064.1"/>
    <property type="molecule type" value="Genomic_DNA"/>
</dbReference>
<protein>
    <submittedName>
        <fullName evidence="1">Uncharacterized protein</fullName>
    </submittedName>
</protein>
<gene>
    <name evidence="1" type="ORF">RhiirC2_798731</name>
</gene>
<dbReference type="OrthoDB" id="10404772at2759"/>